<evidence type="ECO:0000256" key="11">
    <source>
        <dbReference type="RuleBase" id="RU004466"/>
    </source>
</evidence>
<dbReference type="CDD" id="cd00685">
    <property type="entry name" value="Trans_IPPS_HT"/>
    <property type="match status" value="1"/>
</dbReference>
<evidence type="ECO:0000256" key="7">
    <source>
        <dbReference type="ARBA" id="ARBA00032424"/>
    </source>
</evidence>
<dbReference type="OrthoDB" id="6921389at2759"/>
<dbReference type="InterPro" id="IPR033749">
    <property type="entry name" value="Polyprenyl_synt_CS"/>
</dbReference>
<organism evidence="12 13">
    <name type="scientific">Bondarzewia mesenterica</name>
    <dbReference type="NCBI Taxonomy" id="1095465"/>
    <lineage>
        <taxon>Eukaryota</taxon>
        <taxon>Fungi</taxon>
        <taxon>Dikarya</taxon>
        <taxon>Basidiomycota</taxon>
        <taxon>Agaricomycotina</taxon>
        <taxon>Agaricomycetes</taxon>
        <taxon>Russulales</taxon>
        <taxon>Bondarzewiaceae</taxon>
        <taxon>Bondarzewia</taxon>
    </lineage>
</organism>
<dbReference type="PROSITE" id="PS00723">
    <property type="entry name" value="POLYPRENYL_SYNTHASE_1"/>
    <property type="match status" value="1"/>
</dbReference>
<keyword evidence="13" id="KW-1185">Reference proteome</keyword>
<evidence type="ECO:0000256" key="2">
    <source>
        <dbReference type="ARBA" id="ARBA00006706"/>
    </source>
</evidence>
<evidence type="ECO:0000256" key="5">
    <source>
        <dbReference type="ARBA" id="ARBA00032052"/>
    </source>
</evidence>
<dbReference type="AlphaFoldDB" id="A0A4S4LTZ4"/>
<evidence type="ECO:0000256" key="8">
    <source>
        <dbReference type="ARBA" id="ARBA00032448"/>
    </source>
</evidence>
<keyword evidence="3" id="KW-0479">Metal-binding</keyword>
<dbReference type="GO" id="GO:0046872">
    <property type="term" value="F:metal ion binding"/>
    <property type="evidence" value="ECO:0007669"/>
    <property type="project" value="UniProtKB-KW"/>
</dbReference>
<gene>
    <name evidence="12" type="ORF">EW146_g4626</name>
</gene>
<protein>
    <recommendedName>
        <fullName evidence="9">(2E,6E)-farnesyl diphosphate synthase</fullName>
    </recommendedName>
    <alternativeName>
        <fullName evidence="8">Dimethylallyltranstransferase</fullName>
    </alternativeName>
    <alternativeName>
        <fullName evidence="7">Farnesyl diphosphate synthase</fullName>
    </alternativeName>
    <alternativeName>
        <fullName evidence="5">Farnesyltranstransferase</fullName>
    </alternativeName>
    <alternativeName>
        <fullName evidence="10">Geranylgeranyl diphosphate synthase</fullName>
    </alternativeName>
    <alternativeName>
        <fullName evidence="6">Geranyltranstransferase</fullName>
    </alternativeName>
</protein>
<evidence type="ECO:0000256" key="10">
    <source>
        <dbReference type="ARBA" id="ARBA00033096"/>
    </source>
</evidence>
<dbReference type="PANTHER" id="PTHR12001:SF44">
    <property type="entry name" value="GERANYLGERANYL PYROPHOSPHATE SYNTHASE"/>
    <property type="match status" value="1"/>
</dbReference>
<comment type="cofactor">
    <cofactor evidence="1">
        <name>Mg(2+)</name>
        <dbReference type="ChEBI" id="CHEBI:18420"/>
    </cofactor>
</comment>
<sequence length="318" mass="36264">MATMNGGIERPHVQGEDIWSLEDETAITEPYTYMTSMPGKDFRGRFIEAFNHWLNVVPEPLAIIYKIVAMLHNASLLVDDIEDNSQLRRGQPVAHKIYGIPQAINSANYVYFLALKEASALKPFQLEGYDVHDIILYELVNLHRGQGLELLWRDSLHCPTEDQYIDMVNKKTGGLFRLAVKLMAACATSPVDVDYVPLFNLFGVFFQVRDDLMNLDNNEYEKNKGFAEDLTEGKFSFPVIHGVSSQRDNNILTSILQKRPTTPTLKLHAIDHLRHRTHSFEYTESILNTLETRIRCEIEALGGNDQLIVLVNMLSVRK</sequence>
<comment type="caution">
    <text evidence="12">The sequence shown here is derived from an EMBL/GenBank/DDBJ whole genome shotgun (WGS) entry which is preliminary data.</text>
</comment>
<proteinExistence type="inferred from homology"/>
<evidence type="ECO:0000256" key="1">
    <source>
        <dbReference type="ARBA" id="ARBA00001946"/>
    </source>
</evidence>
<dbReference type="Proteomes" id="UP000310158">
    <property type="component" value="Unassembled WGS sequence"/>
</dbReference>
<dbReference type="InterPro" id="IPR000092">
    <property type="entry name" value="Polyprenyl_synt"/>
</dbReference>
<dbReference type="SUPFAM" id="SSF48576">
    <property type="entry name" value="Terpenoid synthases"/>
    <property type="match status" value="1"/>
</dbReference>
<accession>A0A4S4LTZ4</accession>
<dbReference type="EMBL" id="SGPL01000183">
    <property type="protein sequence ID" value="THH15934.1"/>
    <property type="molecule type" value="Genomic_DNA"/>
</dbReference>
<dbReference type="Gene3D" id="1.10.600.10">
    <property type="entry name" value="Farnesyl Diphosphate Synthase"/>
    <property type="match status" value="1"/>
</dbReference>
<evidence type="ECO:0000313" key="13">
    <source>
        <dbReference type="Proteomes" id="UP000310158"/>
    </source>
</evidence>
<name>A0A4S4LTZ4_9AGAM</name>
<evidence type="ECO:0000313" key="12">
    <source>
        <dbReference type="EMBL" id="THH15934.1"/>
    </source>
</evidence>
<dbReference type="Pfam" id="PF00348">
    <property type="entry name" value="polyprenyl_synt"/>
    <property type="match status" value="1"/>
</dbReference>
<dbReference type="PROSITE" id="PS00444">
    <property type="entry name" value="POLYPRENYL_SYNTHASE_2"/>
    <property type="match status" value="1"/>
</dbReference>
<dbReference type="InterPro" id="IPR008949">
    <property type="entry name" value="Isoprenoid_synthase_dom_sf"/>
</dbReference>
<evidence type="ECO:0000256" key="3">
    <source>
        <dbReference type="ARBA" id="ARBA00022723"/>
    </source>
</evidence>
<dbReference type="GO" id="GO:0008299">
    <property type="term" value="P:isoprenoid biosynthetic process"/>
    <property type="evidence" value="ECO:0007669"/>
    <property type="project" value="InterPro"/>
</dbReference>
<dbReference type="PANTHER" id="PTHR12001">
    <property type="entry name" value="GERANYLGERANYL PYROPHOSPHATE SYNTHASE"/>
    <property type="match status" value="1"/>
</dbReference>
<dbReference type="SFLD" id="SFLDS00005">
    <property type="entry name" value="Isoprenoid_Synthase_Type_I"/>
    <property type="match status" value="1"/>
</dbReference>
<evidence type="ECO:0000256" key="4">
    <source>
        <dbReference type="ARBA" id="ARBA00022842"/>
    </source>
</evidence>
<evidence type="ECO:0000256" key="6">
    <source>
        <dbReference type="ARBA" id="ARBA00032380"/>
    </source>
</evidence>
<evidence type="ECO:0000256" key="9">
    <source>
        <dbReference type="ARBA" id="ARBA00032873"/>
    </source>
</evidence>
<comment type="similarity">
    <text evidence="2 11">Belongs to the FPP/GGPP synthase family.</text>
</comment>
<dbReference type="GO" id="GO:0004659">
    <property type="term" value="F:prenyltransferase activity"/>
    <property type="evidence" value="ECO:0007669"/>
    <property type="project" value="InterPro"/>
</dbReference>
<reference evidence="12 13" key="1">
    <citation type="submission" date="2019-02" db="EMBL/GenBank/DDBJ databases">
        <title>Genome sequencing of the rare red list fungi Bondarzewia mesenterica.</title>
        <authorList>
            <person name="Buettner E."/>
            <person name="Kellner H."/>
        </authorList>
    </citation>
    <scope>NUCLEOTIDE SEQUENCE [LARGE SCALE GENOMIC DNA]</scope>
    <source>
        <strain evidence="12 13">DSM 108281</strain>
    </source>
</reference>
<keyword evidence="4" id="KW-0460">Magnesium</keyword>
<keyword evidence="11" id="KW-0808">Transferase</keyword>